<evidence type="ECO:0000256" key="9">
    <source>
        <dbReference type="ARBA" id="ARBA00022723"/>
    </source>
</evidence>
<feature type="region of interest" description="Disordered" evidence="20">
    <location>
        <begin position="525"/>
        <end position="567"/>
    </location>
</feature>
<evidence type="ECO:0000256" key="6">
    <source>
        <dbReference type="ARBA" id="ARBA00022490"/>
    </source>
</evidence>
<keyword evidence="9" id="KW-0479">Metal-binding</keyword>
<evidence type="ECO:0000259" key="21">
    <source>
        <dbReference type="PROSITE" id="PS52035"/>
    </source>
</evidence>
<dbReference type="STRING" id="299123.ENSLSDP00000011233"/>
<comment type="subcellular location">
    <subcellularLocation>
        <location evidence="3">Cytoplasm</location>
        <location evidence="3">Cytoskeleton</location>
        <location evidence="3">Cilium basal body</location>
    </subcellularLocation>
    <subcellularLocation>
        <location evidence="2">Cytoplasm</location>
        <location evidence="2">Cytoskeleton</location>
        <location evidence="2">Microtubule organizing center</location>
        <location evidence="2">Centrosome</location>
        <location evidence="2">Centriole</location>
    </subcellularLocation>
    <subcellularLocation>
        <location evidence="4">Cytoplasm</location>
        <location evidence="4">Cytosol</location>
    </subcellularLocation>
</comment>
<keyword evidence="12" id="KW-0482">Metalloprotease</keyword>
<reference evidence="22 23" key="1">
    <citation type="submission" date="2017-05" db="EMBL/GenBank/DDBJ databases">
        <title>Genome of assembly of the Bengalese finch, Lonchura striata domestica.</title>
        <authorList>
            <person name="Colquitt B.M."/>
            <person name="Brainard M.S."/>
        </authorList>
    </citation>
    <scope>NUCLEOTIDE SEQUENCE [LARGE SCALE GENOMIC DNA]</scope>
    <source>
        <strain evidence="22">White83orange57</strain>
    </source>
</reference>
<dbReference type="Gene3D" id="3.40.630.10">
    <property type="entry name" value="Zn peptidases"/>
    <property type="match status" value="1"/>
</dbReference>
<dbReference type="GO" id="GO:0004181">
    <property type="term" value="F:metallocarboxypeptidase activity"/>
    <property type="evidence" value="ECO:0007669"/>
    <property type="project" value="InterPro"/>
</dbReference>
<dbReference type="PROSITE" id="PS52035">
    <property type="entry name" value="PEPTIDASE_M14"/>
    <property type="match status" value="1"/>
</dbReference>
<evidence type="ECO:0000256" key="18">
    <source>
        <dbReference type="ARBA" id="ARBA00043107"/>
    </source>
</evidence>
<keyword evidence="11" id="KW-0862">Zinc</keyword>
<keyword evidence="8" id="KW-0645">Protease</keyword>
<dbReference type="GO" id="GO:0006508">
    <property type="term" value="P:proteolysis"/>
    <property type="evidence" value="ECO:0007669"/>
    <property type="project" value="UniProtKB-KW"/>
</dbReference>
<dbReference type="EMBL" id="MUZQ01000123">
    <property type="protein sequence ID" value="OWK57452.1"/>
    <property type="molecule type" value="Genomic_DNA"/>
</dbReference>
<dbReference type="Pfam" id="PF18027">
    <property type="entry name" value="Pepdidase_M14_N"/>
    <property type="match status" value="1"/>
</dbReference>
<dbReference type="GO" id="GO:0008270">
    <property type="term" value="F:zinc ion binding"/>
    <property type="evidence" value="ECO:0007669"/>
    <property type="project" value="InterPro"/>
</dbReference>
<comment type="caution">
    <text evidence="22">The sequence shown here is derived from an EMBL/GenBank/DDBJ whole genome shotgun (WGS) entry which is preliminary data.</text>
</comment>
<accession>A0A218UVS8</accession>
<dbReference type="InterPro" id="IPR050821">
    <property type="entry name" value="Cytosolic_carboxypeptidase"/>
</dbReference>
<evidence type="ECO:0000256" key="19">
    <source>
        <dbReference type="PROSITE-ProRule" id="PRU01379"/>
    </source>
</evidence>
<dbReference type="Proteomes" id="UP000197619">
    <property type="component" value="Unassembled WGS sequence"/>
</dbReference>
<evidence type="ECO:0000256" key="11">
    <source>
        <dbReference type="ARBA" id="ARBA00022833"/>
    </source>
</evidence>
<comment type="catalytic activity">
    <reaction evidence="15">
        <text>(L-glutamyl)(n+1)-gamma-L-glutamyl-L-glutamyl-[protein] + H2O = (L-glutamyl)(n)-gamma-L-glutamyl-L-glutamyl-[protein] + L-glutamate</text>
        <dbReference type="Rhea" id="RHEA:60004"/>
        <dbReference type="Rhea" id="RHEA-COMP:15519"/>
        <dbReference type="Rhea" id="RHEA-COMP:15675"/>
        <dbReference type="ChEBI" id="CHEBI:15377"/>
        <dbReference type="ChEBI" id="CHEBI:29985"/>
        <dbReference type="ChEBI" id="CHEBI:143623"/>
    </reaction>
    <physiologicalReaction direction="left-to-right" evidence="15">
        <dbReference type="Rhea" id="RHEA:60005"/>
    </physiologicalReaction>
</comment>
<evidence type="ECO:0000256" key="10">
    <source>
        <dbReference type="ARBA" id="ARBA00022801"/>
    </source>
</evidence>
<protein>
    <recommendedName>
        <fullName evidence="16">Cytosolic carboxypeptidase 2</fullName>
    </recommendedName>
    <alternativeName>
        <fullName evidence="18">ATP/GTP-binding protein-like 2</fullName>
    </alternativeName>
    <alternativeName>
        <fullName evidence="17">Protein deglutamylase CCP2</fullName>
    </alternativeName>
</protein>
<keyword evidence="10" id="KW-0378">Hydrolase</keyword>
<sequence>MSPGEPQAPFFLPSPRWPVECEVVQETIEHIEWVPPKPEPFCPPMGPEQALYTLGVEQGTVVYHSSPVLQGSCFTCARVGGAPGPLSSPAAPLEGPQDTTLLFESRFESGNLQKAIKVGPYEYVLMLRPDLYTAKHTQWFYFRVQNTRQEPLYRFTIANMAKPKSLYGQGLQPLLYSQRDAQSRGIGWRRVGTDVCYYRDSTGEPPMFRLSWSVRFPHDGDTCFFAACYPYTYSDLQRYLRALVADPARSRYCAVQALCRSLAGNTVYLLTITSPGGAAGKRVVVASARVHPGESGGSWAMRGFLDFLLSSHEDAQLLRRLFVFKVVPMLNPDGVVVGNSRCSLAGRDPNRAYGKALPGSFPGVWHLRAMVQRLLAEREVVLYCDFHGHSRKNNVFMYGCDAGRDGTGTRLRQRVFPLMLSKNAPDKFSFSSCKYQVQKSKEGTGRVSMWRLGVSHSYTLEVAFSGSTLGGRSSHFSVQDLESLGHLLCDTLLDFCDPVPAKVGLDLAQLQQCLVEADALLQRQMGREPGSGGSWSDVSPSELESSTSGSDSSVSEGIPDDFHSPDRPVSLHVPLVLRWQECRARVEHGDRKCRYPSDTLPPGTDGATQEEAAAETESKECPAPNKPEPHQHPGEPGATTIHPGPEGTVLQGHLSPVLSHPSRGSDASPVPLRLGPAGIQFFLVSRVEVLVLERSPEPAPVSPFLGQLEQRMAPVPLQERCLELTLEWPFPGYLKQGMAAVPPGEGISSTVAQALQHTASHR</sequence>
<dbReference type="Gene3D" id="2.60.40.3120">
    <property type="match status" value="1"/>
</dbReference>
<proteinExistence type="inferred from homology"/>
<feature type="compositionally biased region" description="Low complexity" evidence="20">
    <location>
        <begin position="534"/>
        <end position="555"/>
    </location>
</feature>
<dbReference type="PANTHER" id="PTHR12756">
    <property type="entry name" value="CYTOSOLIC CARBOXYPEPTIDASE"/>
    <property type="match status" value="1"/>
</dbReference>
<keyword evidence="6" id="KW-0963">Cytoplasm</keyword>
<evidence type="ECO:0000256" key="3">
    <source>
        <dbReference type="ARBA" id="ARBA00004120"/>
    </source>
</evidence>
<dbReference type="AlphaFoldDB" id="A0A218UVS8"/>
<evidence type="ECO:0000256" key="5">
    <source>
        <dbReference type="ARBA" id="ARBA00005988"/>
    </source>
</evidence>
<evidence type="ECO:0000256" key="4">
    <source>
        <dbReference type="ARBA" id="ARBA00004514"/>
    </source>
</evidence>
<evidence type="ECO:0000313" key="23">
    <source>
        <dbReference type="Proteomes" id="UP000197619"/>
    </source>
</evidence>
<evidence type="ECO:0000256" key="7">
    <source>
        <dbReference type="ARBA" id="ARBA00022645"/>
    </source>
</evidence>
<evidence type="ECO:0000256" key="14">
    <source>
        <dbReference type="ARBA" id="ARBA00023273"/>
    </source>
</evidence>
<comment type="cofactor">
    <cofactor evidence="1">
        <name>Zn(2+)</name>
        <dbReference type="ChEBI" id="CHEBI:29105"/>
    </cofactor>
</comment>
<keyword evidence="7 22" id="KW-0121">Carboxypeptidase</keyword>
<feature type="region of interest" description="Disordered" evidence="20">
    <location>
        <begin position="592"/>
        <end position="671"/>
    </location>
</feature>
<comment type="similarity">
    <text evidence="5 19">Belongs to the peptidase M14 family.</text>
</comment>
<evidence type="ECO:0000256" key="1">
    <source>
        <dbReference type="ARBA" id="ARBA00001947"/>
    </source>
</evidence>
<name>A0A218UVS8_9PASE</name>
<gene>
    <name evidence="22" type="primary">AGBL2</name>
    <name evidence="22" type="ORF">RLOC_00010203</name>
</gene>
<dbReference type="Pfam" id="PF00246">
    <property type="entry name" value="Peptidase_M14"/>
    <property type="match status" value="1"/>
</dbReference>
<dbReference type="PANTHER" id="PTHR12756:SF41">
    <property type="entry name" value="CYTOSOLIC CARBOXYPEPTIDASE 2"/>
    <property type="match status" value="1"/>
</dbReference>
<keyword evidence="23" id="KW-1185">Reference proteome</keyword>
<evidence type="ECO:0000256" key="2">
    <source>
        <dbReference type="ARBA" id="ARBA00004114"/>
    </source>
</evidence>
<dbReference type="SUPFAM" id="SSF53187">
    <property type="entry name" value="Zn-dependent exopeptidases"/>
    <property type="match status" value="1"/>
</dbReference>
<dbReference type="GO" id="GO:0005829">
    <property type="term" value="C:cytosol"/>
    <property type="evidence" value="ECO:0007669"/>
    <property type="project" value="UniProtKB-SubCell"/>
</dbReference>
<evidence type="ECO:0000313" key="22">
    <source>
        <dbReference type="EMBL" id="OWK57452.1"/>
    </source>
</evidence>
<evidence type="ECO:0000256" key="20">
    <source>
        <dbReference type="SAM" id="MobiDB-lite"/>
    </source>
</evidence>
<dbReference type="GO" id="GO:0005814">
    <property type="term" value="C:centriole"/>
    <property type="evidence" value="ECO:0007669"/>
    <property type="project" value="UniProtKB-SubCell"/>
</dbReference>
<keyword evidence="14" id="KW-0966">Cell projection</keyword>
<dbReference type="FunFam" id="3.40.630.10:FF:000011">
    <property type="entry name" value="cytosolic carboxypeptidase 2 isoform X1"/>
    <property type="match status" value="1"/>
</dbReference>
<evidence type="ECO:0000256" key="16">
    <source>
        <dbReference type="ARBA" id="ARBA00041046"/>
    </source>
</evidence>
<evidence type="ECO:0000256" key="15">
    <source>
        <dbReference type="ARBA" id="ARBA00029302"/>
    </source>
</evidence>
<feature type="active site" description="Proton donor/acceptor" evidence="19">
    <location>
        <position position="461"/>
    </location>
</feature>
<evidence type="ECO:0000256" key="8">
    <source>
        <dbReference type="ARBA" id="ARBA00022670"/>
    </source>
</evidence>
<organism evidence="22 23">
    <name type="scientific">Lonchura striata</name>
    <name type="common">white-rumped munia</name>
    <dbReference type="NCBI Taxonomy" id="40157"/>
    <lineage>
        <taxon>Eukaryota</taxon>
        <taxon>Metazoa</taxon>
        <taxon>Chordata</taxon>
        <taxon>Craniata</taxon>
        <taxon>Vertebrata</taxon>
        <taxon>Euteleostomi</taxon>
        <taxon>Archelosauria</taxon>
        <taxon>Archosauria</taxon>
        <taxon>Dinosauria</taxon>
        <taxon>Saurischia</taxon>
        <taxon>Theropoda</taxon>
        <taxon>Coelurosauria</taxon>
        <taxon>Aves</taxon>
        <taxon>Neognathae</taxon>
        <taxon>Neoaves</taxon>
        <taxon>Telluraves</taxon>
        <taxon>Australaves</taxon>
        <taxon>Passeriformes</taxon>
        <taxon>Passeroidea</taxon>
        <taxon>Estrildidae</taxon>
        <taxon>Estrildinae</taxon>
        <taxon>Lonchura</taxon>
    </lineage>
</organism>
<feature type="domain" description="Peptidase M14" evidence="21">
    <location>
        <begin position="229"/>
        <end position="496"/>
    </location>
</feature>
<dbReference type="InterPro" id="IPR000834">
    <property type="entry name" value="Peptidase_M14"/>
</dbReference>
<keyword evidence="13" id="KW-0206">Cytoskeleton</keyword>
<dbReference type="InterPro" id="IPR040626">
    <property type="entry name" value="Pepdidase_M14_N"/>
</dbReference>
<evidence type="ECO:0000256" key="12">
    <source>
        <dbReference type="ARBA" id="ARBA00023049"/>
    </source>
</evidence>
<evidence type="ECO:0000256" key="13">
    <source>
        <dbReference type="ARBA" id="ARBA00023212"/>
    </source>
</evidence>
<evidence type="ECO:0000256" key="17">
    <source>
        <dbReference type="ARBA" id="ARBA00043071"/>
    </source>
</evidence>